<evidence type="ECO:0000313" key="2">
    <source>
        <dbReference type="Proteomes" id="UP001147733"/>
    </source>
</evidence>
<dbReference type="RefSeq" id="XP_056502903.1">
    <property type="nucleotide sequence ID" value="XM_056643491.1"/>
</dbReference>
<dbReference type="Proteomes" id="UP001147733">
    <property type="component" value="Unassembled WGS sequence"/>
</dbReference>
<proteinExistence type="predicted"/>
<gene>
    <name evidence="1" type="ORF">N7469_004571</name>
</gene>
<keyword evidence="2" id="KW-1185">Reference proteome</keyword>
<dbReference type="GeneID" id="81382658"/>
<reference evidence="1" key="2">
    <citation type="journal article" date="2023" name="IMA Fungus">
        <title>Comparative genomic study of the Penicillium genus elucidates a diverse pangenome and 15 lateral gene transfer events.</title>
        <authorList>
            <person name="Petersen C."/>
            <person name="Sorensen T."/>
            <person name="Nielsen M.R."/>
            <person name="Sondergaard T.E."/>
            <person name="Sorensen J.L."/>
            <person name="Fitzpatrick D.A."/>
            <person name="Frisvad J.C."/>
            <person name="Nielsen K.L."/>
        </authorList>
    </citation>
    <scope>NUCLEOTIDE SEQUENCE</scope>
    <source>
        <strain evidence="1">IBT 23319</strain>
    </source>
</reference>
<accession>A0A9W9TRB7</accession>
<name>A0A9W9TRB7_PENCI</name>
<comment type="caution">
    <text evidence="1">The sequence shown here is derived from an EMBL/GenBank/DDBJ whole genome shotgun (WGS) entry which is preliminary data.</text>
</comment>
<dbReference type="EMBL" id="JAPQKT010000003">
    <property type="protein sequence ID" value="KAJ5235403.1"/>
    <property type="molecule type" value="Genomic_DNA"/>
</dbReference>
<protein>
    <submittedName>
        <fullName evidence="1">Uncharacterized protein</fullName>
    </submittedName>
</protein>
<sequence length="60" mass="6991">MFMAETKLVKSWKISCPMQIQFIRRVITQLGVALRQRFVGLANLRCYKELPIRSAALHQT</sequence>
<organism evidence="1 2">
    <name type="scientific">Penicillium citrinum</name>
    <dbReference type="NCBI Taxonomy" id="5077"/>
    <lineage>
        <taxon>Eukaryota</taxon>
        <taxon>Fungi</taxon>
        <taxon>Dikarya</taxon>
        <taxon>Ascomycota</taxon>
        <taxon>Pezizomycotina</taxon>
        <taxon>Eurotiomycetes</taxon>
        <taxon>Eurotiomycetidae</taxon>
        <taxon>Eurotiales</taxon>
        <taxon>Aspergillaceae</taxon>
        <taxon>Penicillium</taxon>
    </lineage>
</organism>
<dbReference type="AlphaFoldDB" id="A0A9W9TRB7"/>
<evidence type="ECO:0000313" key="1">
    <source>
        <dbReference type="EMBL" id="KAJ5235403.1"/>
    </source>
</evidence>
<reference evidence="1" key="1">
    <citation type="submission" date="2022-11" db="EMBL/GenBank/DDBJ databases">
        <authorList>
            <person name="Petersen C."/>
        </authorList>
    </citation>
    <scope>NUCLEOTIDE SEQUENCE</scope>
    <source>
        <strain evidence="1">IBT 23319</strain>
    </source>
</reference>